<dbReference type="InterPro" id="IPR029055">
    <property type="entry name" value="Ntn_hydrolases_N"/>
</dbReference>
<name>T0CKV0_ALIAG</name>
<dbReference type="PRINTS" id="PR01210">
    <property type="entry name" value="GGTRANSPTASE"/>
</dbReference>
<dbReference type="STRING" id="1356854.N007_18005"/>
<protein>
    <submittedName>
        <fullName evidence="1">Gamma-glutamyltransferase family protein</fullName>
    </submittedName>
</protein>
<accession>A0A9E6ZKJ7</accession>
<dbReference type="Gene3D" id="1.10.246.130">
    <property type="match status" value="1"/>
</dbReference>
<reference evidence="2" key="1">
    <citation type="journal article" date="2022" name="G3 (Bethesda)">
        <title>Unveiling the complete genome sequence of Alicyclobacillus acidoterrestris DSM 3922T, a taint-producing strain.</title>
        <authorList>
            <person name="Leonardo I.C."/>
            <person name="Barreto Crespo M.T."/>
            <person name="Gaspar F.B."/>
        </authorList>
    </citation>
    <scope>NUCLEOTIDE SEQUENCE [LARGE SCALE GENOMIC DNA]</scope>
    <source>
        <strain evidence="2">DSM 3922</strain>
    </source>
</reference>
<dbReference type="PANTHER" id="PTHR43881:SF1">
    <property type="entry name" value="GAMMA-GLUTAMYLTRANSPEPTIDASE (AFU_ORTHOLOGUE AFUA_4G13580)"/>
    <property type="match status" value="1"/>
</dbReference>
<organism evidence="1 2">
    <name type="scientific">Alicyclobacillus acidoterrestris (strain ATCC 49025 / DSM 3922 / CIP 106132 / NCIMB 13137 / GD3B)</name>
    <dbReference type="NCBI Taxonomy" id="1356854"/>
    <lineage>
        <taxon>Bacteria</taxon>
        <taxon>Bacillati</taxon>
        <taxon>Bacillota</taxon>
        <taxon>Bacilli</taxon>
        <taxon>Bacillales</taxon>
        <taxon>Alicyclobacillaceae</taxon>
        <taxon>Alicyclobacillus</taxon>
    </lineage>
</organism>
<dbReference type="AlphaFoldDB" id="T0CKV0"/>
<sequence length="535" mass="57730">MNFDALDYPYSSRRTAVYARRGMVATSQPLAAAAGLQVLQQGGNAIDAAVATAAALTVVEPTSNGIGSDSFAIVWHKGQLHGLNGSGVAPAGISLGELARRGYSEMPKFGWMPVTVPGTPAAWADLVERFGNLTLRQVLDPAIILARDGHPVSPTAAKYWALAAKRFASALEGPEFEHWFKTFTFDGRAPKPGETFRSAGHARTLELIGQSGAKAFYEGELAEEIERFARETGGLLAKADLAAHRSDWVNPVSIQYRGYDVWELPPNGQGIVALMALNILKGYDFSTMDVRERTHLQLEAMKLAFADGKRHIADPRHAEIPLDMLLSDEHAAQQRDRIGETALLPDPGAPVLGGTVYLATADGEGNMVSYIQSNYMGFGSGVVVPNTGIALQNRGHNFSMDPAHKNALAPGKRPYHTIIPGFLTKDGAAVGPFGVMGGFMQPQGHVQVMMNTLDFSMNPQAALDAPRWQWMQDNQVSIEETYGADVIEDLRRRGHEVDVAEDVGGFGRGQIIWRTEEGTLVGGTEPRTDGSIAAW</sequence>
<dbReference type="PANTHER" id="PTHR43881">
    <property type="entry name" value="GAMMA-GLUTAMYLTRANSPEPTIDASE (AFU_ORTHOLOGUE AFUA_4G13580)"/>
    <property type="match status" value="1"/>
</dbReference>
<dbReference type="KEGG" id="aaco:K1I37_01055"/>
<proteinExistence type="predicted"/>
<dbReference type="OrthoDB" id="9781342at2"/>
<dbReference type="SUPFAM" id="SSF56235">
    <property type="entry name" value="N-terminal nucleophile aminohydrolases (Ntn hydrolases)"/>
    <property type="match status" value="1"/>
</dbReference>
<dbReference type="InterPro" id="IPR043138">
    <property type="entry name" value="GGT_lsub"/>
</dbReference>
<dbReference type="InterPro" id="IPR052896">
    <property type="entry name" value="GGT-like_enzyme"/>
</dbReference>
<dbReference type="Proteomes" id="UP000829401">
    <property type="component" value="Chromosome"/>
</dbReference>
<dbReference type="Gene3D" id="3.60.20.40">
    <property type="match status" value="1"/>
</dbReference>
<gene>
    <name evidence="1" type="ORF">K1I37_01055</name>
</gene>
<dbReference type="eggNOG" id="COG0405">
    <property type="taxonomic scope" value="Bacteria"/>
</dbReference>
<accession>T0CKV0</accession>
<evidence type="ECO:0000313" key="2">
    <source>
        <dbReference type="Proteomes" id="UP000829401"/>
    </source>
</evidence>
<dbReference type="Pfam" id="PF01019">
    <property type="entry name" value="G_glu_transpept"/>
    <property type="match status" value="1"/>
</dbReference>
<dbReference type="InterPro" id="IPR043137">
    <property type="entry name" value="GGT_ssub_C"/>
</dbReference>
<evidence type="ECO:0000313" key="1">
    <source>
        <dbReference type="EMBL" id="UNO49186.1"/>
    </source>
</evidence>
<dbReference type="EMBL" id="CP080467">
    <property type="protein sequence ID" value="UNO49186.1"/>
    <property type="molecule type" value="Genomic_DNA"/>
</dbReference>
<dbReference type="RefSeq" id="WP_021294706.1">
    <property type="nucleotide sequence ID" value="NZ_AURB01000004.1"/>
</dbReference>
<keyword evidence="2" id="KW-1185">Reference proteome</keyword>